<evidence type="ECO:0000256" key="3">
    <source>
        <dbReference type="ARBA" id="ARBA00022677"/>
    </source>
</evidence>
<accession>A0A9N8ECC1</accession>
<comment type="subcellular location">
    <subcellularLocation>
        <location evidence="1">Lipid droplet</location>
    </subcellularLocation>
</comment>
<reference evidence="5" key="1">
    <citation type="submission" date="2020-06" db="EMBL/GenBank/DDBJ databases">
        <authorList>
            <consortium name="Plant Systems Biology data submission"/>
        </authorList>
    </citation>
    <scope>NUCLEOTIDE SEQUENCE</scope>
    <source>
        <strain evidence="5">D6</strain>
    </source>
</reference>
<comment type="caution">
    <text evidence="5">The sequence shown here is derived from an EMBL/GenBank/DDBJ whole genome shotgun (WGS) entry which is preliminary data.</text>
</comment>
<name>A0A9N8ECC1_9STRA</name>
<dbReference type="SUPFAM" id="SSF53474">
    <property type="entry name" value="alpha/beta-Hydrolases"/>
    <property type="match status" value="1"/>
</dbReference>
<evidence type="ECO:0000256" key="1">
    <source>
        <dbReference type="ARBA" id="ARBA00004502"/>
    </source>
</evidence>
<gene>
    <name evidence="5" type="ORF">SEMRO_881_G215240.1</name>
</gene>
<dbReference type="GO" id="GO:0019915">
    <property type="term" value="P:lipid storage"/>
    <property type="evidence" value="ECO:0007669"/>
    <property type="project" value="InterPro"/>
</dbReference>
<evidence type="ECO:0000256" key="4">
    <source>
        <dbReference type="ARBA" id="ARBA00022801"/>
    </source>
</evidence>
<dbReference type="Pfam" id="PF10230">
    <property type="entry name" value="LIDHydrolase"/>
    <property type="match status" value="1"/>
</dbReference>
<organism evidence="5 6">
    <name type="scientific">Seminavis robusta</name>
    <dbReference type="NCBI Taxonomy" id="568900"/>
    <lineage>
        <taxon>Eukaryota</taxon>
        <taxon>Sar</taxon>
        <taxon>Stramenopiles</taxon>
        <taxon>Ochrophyta</taxon>
        <taxon>Bacillariophyta</taxon>
        <taxon>Bacillariophyceae</taxon>
        <taxon>Bacillariophycidae</taxon>
        <taxon>Naviculales</taxon>
        <taxon>Naviculaceae</taxon>
        <taxon>Seminavis</taxon>
    </lineage>
</organism>
<keyword evidence="6" id="KW-1185">Reference proteome</keyword>
<dbReference type="EMBL" id="CAICTM010000880">
    <property type="protein sequence ID" value="CAB9517800.1"/>
    <property type="molecule type" value="Genomic_DNA"/>
</dbReference>
<dbReference type="PANTHER" id="PTHR13390">
    <property type="entry name" value="LIPASE"/>
    <property type="match status" value="1"/>
</dbReference>
<dbReference type="GO" id="GO:0016298">
    <property type="term" value="F:lipase activity"/>
    <property type="evidence" value="ECO:0007669"/>
    <property type="project" value="InterPro"/>
</dbReference>
<sequence length="354" mass="40872">MENDYSDIRVVEKVRDVLKWPTDTVEIDYVDPNDSSKVEYPHTIIVFFPGNPGLVGWYIPSLLNLVKRAGRGFAARGVSYAGHGTPDDIANVEKWLSRKEERDTDLAFTVDGQIVHKENYMDMLEQEMLEHPNKKTASRPRYIFLAHSIGCHMIQRLLIRRMDILRQTDLVLYMMPFSRMKSHAWSEYLLFKLSAMPEPVIGHAQSLMRVLAALPVHFLDTLLKGDITCPNGRRITVDLLQQVHFGRNWFELGMEEVRDLPEVPDFPAFRIIGEYCPICILFVGNDKWAPEFHIKDLEDLQAKGVIPKNIHTAYLPQLVHDYVVRPHMVVPVDDFCFDAIQKHVLEARNPQSRL</sequence>
<protein>
    <submittedName>
        <fullName evidence="5">Chromosome 2 open reading frame 43</fullName>
    </submittedName>
</protein>
<keyword evidence="3" id="KW-0551">Lipid droplet</keyword>
<evidence type="ECO:0000256" key="2">
    <source>
        <dbReference type="ARBA" id="ARBA00008300"/>
    </source>
</evidence>
<evidence type="ECO:0000313" key="5">
    <source>
        <dbReference type="EMBL" id="CAB9517800.1"/>
    </source>
</evidence>
<proteinExistence type="inferred from homology"/>
<comment type="similarity">
    <text evidence="2">Belongs to the AB hydrolase superfamily. LDAH family.</text>
</comment>
<dbReference type="Gene3D" id="3.40.50.1820">
    <property type="entry name" value="alpha/beta hydrolase"/>
    <property type="match status" value="1"/>
</dbReference>
<dbReference type="InterPro" id="IPR019363">
    <property type="entry name" value="LDAH"/>
</dbReference>
<evidence type="ECO:0000313" key="6">
    <source>
        <dbReference type="Proteomes" id="UP001153069"/>
    </source>
</evidence>
<dbReference type="GO" id="GO:0005811">
    <property type="term" value="C:lipid droplet"/>
    <property type="evidence" value="ECO:0007669"/>
    <property type="project" value="UniProtKB-SubCell"/>
</dbReference>
<dbReference type="PANTHER" id="PTHR13390:SF0">
    <property type="entry name" value="LIPID DROPLET-ASSOCIATED HYDROLASE"/>
    <property type="match status" value="1"/>
</dbReference>
<dbReference type="Proteomes" id="UP001153069">
    <property type="component" value="Unassembled WGS sequence"/>
</dbReference>
<dbReference type="InterPro" id="IPR029058">
    <property type="entry name" value="AB_hydrolase_fold"/>
</dbReference>
<dbReference type="AlphaFoldDB" id="A0A9N8ECC1"/>
<dbReference type="OrthoDB" id="448051at2759"/>
<keyword evidence="4" id="KW-0378">Hydrolase</keyword>